<dbReference type="EMBL" id="FOGB01000008">
    <property type="protein sequence ID" value="SEQ79625.1"/>
    <property type="molecule type" value="Genomic_DNA"/>
</dbReference>
<reference evidence="2" key="1">
    <citation type="submission" date="2016-10" db="EMBL/GenBank/DDBJ databases">
        <authorList>
            <person name="Varghese N."/>
            <person name="Submissions S."/>
        </authorList>
    </citation>
    <scope>NUCLEOTIDE SEQUENCE [LARGE SCALE GENOMIC DNA]</scope>
    <source>
        <strain evidence="2">DSM 18887</strain>
    </source>
</reference>
<dbReference type="Proteomes" id="UP000198749">
    <property type="component" value="Unassembled WGS sequence"/>
</dbReference>
<name>A0A1H9IZ02_9GAMM</name>
<accession>A0A1H9IZ02</accession>
<keyword evidence="2" id="KW-1185">Reference proteome</keyword>
<proteinExistence type="predicted"/>
<dbReference type="AlphaFoldDB" id="A0A1H9IZ02"/>
<evidence type="ECO:0000313" key="1">
    <source>
        <dbReference type="EMBL" id="SEQ79625.1"/>
    </source>
</evidence>
<organism evidence="1 2">
    <name type="scientific">Amphritea atlantica</name>
    <dbReference type="NCBI Taxonomy" id="355243"/>
    <lineage>
        <taxon>Bacteria</taxon>
        <taxon>Pseudomonadati</taxon>
        <taxon>Pseudomonadota</taxon>
        <taxon>Gammaproteobacteria</taxon>
        <taxon>Oceanospirillales</taxon>
        <taxon>Oceanospirillaceae</taxon>
        <taxon>Amphritea</taxon>
    </lineage>
</organism>
<sequence>MTMKPPLYDEIHQLALDIVNASAAEDQRSIWSAYHDLELLCKSAEVNGQSHPFHWKTLADFTTAASAALNIYKKALNSAEQYDLVKYVASIKIAMAELYAEAGDSEKGVMIAKEANEAAKLTSDLELKREISEFLLQHS</sequence>
<gene>
    <name evidence="1" type="ORF">SAMN03080615_02760</name>
</gene>
<protein>
    <recommendedName>
        <fullName evidence="3">Replicative DNA helicase</fullName>
    </recommendedName>
</protein>
<evidence type="ECO:0000313" key="2">
    <source>
        <dbReference type="Proteomes" id="UP000198749"/>
    </source>
</evidence>
<evidence type="ECO:0008006" key="3">
    <source>
        <dbReference type="Google" id="ProtNLM"/>
    </source>
</evidence>